<dbReference type="Proteomes" id="UP000322225">
    <property type="component" value="Chromosome 4"/>
</dbReference>
<dbReference type="EMBL" id="CP144054">
    <property type="protein sequence ID" value="WWD17937.1"/>
    <property type="molecule type" value="Genomic_DNA"/>
</dbReference>
<keyword evidence="2" id="KW-1185">Reference proteome</keyword>
<accession>A0A5M6BZT7</accession>
<organism evidence="1 2">
    <name type="scientific">Kwoniella shandongensis</name>
    <dbReference type="NCBI Taxonomy" id="1734106"/>
    <lineage>
        <taxon>Eukaryota</taxon>
        <taxon>Fungi</taxon>
        <taxon>Dikarya</taxon>
        <taxon>Basidiomycota</taxon>
        <taxon>Agaricomycotina</taxon>
        <taxon>Tremellomycetes</taxon>
        <taxon>Tremellales</taxon>
        <taxon>Cryptococcaceae</taxon>
        <taxon>Kwoniella</taxon>
    </lineage>
</organism>
<reference evidence="1" key="1">
    <citation type="submission" date="2017-08" db="EMBL/GenBank/DDBJ databases">
        <authorList>
            <person name="Cuomo C."/>
            <person name="Billmyre B."/>
            <person name="Heitman J."/>
        </authorList>
    </citation>
    <scope>NUCLEOTIDE SEQUENCE</scope>
    <source>
        <strain evidence="1">CBS 12478</strain>
    </source>
</reference>
<proteinExistence type="predicted"/>
<reference evidence="1" key="2">
    <citation type="submission" date="2024-01" db="EMBL/GenBank/DDBJ databases">
        <title>Comparative genomics of Cryptococcus and Kwoniella reveals pathogenesis evolution and contrasting modes of karyotype evolution via chromosome fusion or intercentromeric recombination.</title>
        <authorList>
            <person name="Coelho M.A."/>
            <person name="David-Palma M."/>
            <person name="Shea T."/>
            <person name="Bowers K."/>
            <person name="McGinley-Smith S."/>
            <person name="Mohammad A.W."/>
            <person name="Gnirke A."/>
            <person name="Yurkov A.M."/>
            <person name="Nowrousian M."/>
            <person name="Sun S."/>
            <person name="Cuomo C.A."/>
            <person name="Heitman J."/>
        </authorList>
    </citation>
    <scope>NUCLEOTIDE SEQUENCE</scope>
    <source>
        <strain evidence="1">CBS 12478</strain>
    </source>
</reference>
<dbReference type="RefSeq" id="XP_031861326.1">
    <property type="nucleotide sequence ID" value="XM_032004461.1"/>
</dbReference>
<name>A0A5M6BZT7_9TREE</name>
<evidence type="ECO:0000313" key="2">
    <source>
        <dbReference type="Proteomes" id="UP000322225"/>
    </source>
</evidence>
<evidence type="ECO:0000313" key="1">
    <source>
        <dbReference type="EMBL" id="WWD17937.1"/>
    </source>
</evidence>
<dbReference type="KEGG" id="ksn:43588596"/>
<dbReference type="AlphaFoldDB" id="A0A5M6BZT7"/>
<sequence>MLQVTWLLLLAALLPPLLRVRAQGQGNITYFDPEYIACVSPAYFEKVSHDCNDEGRLSTGQFATECRRDCYNFGYSYSYWNHQTEDCYCTSQLTPPSNEVVTSTSLNGGCFEGERVELYYLTAGFGHSKCANFTIGTPFLTFDSPTTLGCIQGCGFPTSFEDSRQPILEGSPCGFGVHYFYTRIYEPPIPPGEGRRGLKTGD</sequence>
<gene>
    <name evidence="1" type="ORF">CI109_102382</name>
</gene>
<dbReference type="GeneID" id="43588596"/>
<protein>
    <submittedName>
        <fullName evidence="1">Uncharacterized protein</fullName>
    </submittedName>
</protein>